<protein>
    <submittedName>
        <fullName evidence="1">Uncharacterized protein</fullName>
    </submittedName>
</protein>
<dbReference type="EMBL" id="JNGW01000097">
    <property type="protein sequence ID" value="KDR51665.1"/>
    <property type="molecule type" value="Genomic_DNA"/>
</dbReference>
<accession>A0A069QFX4</accession>
<reference evidence="1 2" key="1">
    <citation type="submission" date="2013-08" db="EMBL/GenBank/DDBJ databases">
        <authorList>
            <person name="Weinstock G."/>
            <person name="Sodergren E."/>
            <person name="Wylie T."/>
            <person name="Fulton L."/>
            <person name="Fulton R."/>
            <person name="Fronick C."/>
            <person name="O'Laughlin M."/>
            <person name="Godfrey J."/>
            <person name="Miner T."/>
            <person name="Herter B."/>
            <person name="Appelbaum E."/>
            <person name="Cordes M."/>
            <person name="Lek S."/>
            <person name="Wollam A."/>
            <person name="Pepin K.H."/>
            <person name="Palsikar V.B."/>
            <person name="Mitreva M."/>
            <person name="Wilson R.K."/>
        </authorList>
    </citation>
    <scope>NUCLEOTIDE SEQUENCE [LARGE SCALE GENOMIC DNA]</scope>
    <source>
        <strain evidence="1 2">ATCC 15930</strain>
    </source>
</reference>
<dbReference type="RefSeq" id="WP_018966763.1">
    <property type="nucleotide sequence ID" value="NZ_KB899211.1"/>
</dbReference>
<dbReference type="AlphaFoldDB" id="A0A069QFX4"/>
<dbReference type="eggNOG" id="ENOG5033QCM">
    <property type="taxonomic scope" value="Bacteria"/>
</dbReference>
<evidence type="ECO:0000313" key="2">
    <source>
        <dbReference type="Proteomes" id="UP000027442"/>
    </source>
</evidence>
<dbReference type="PATRIC" id="fig|1122985.7.peg.2354"/>
<sequence length="587" mass="64576">MFKPIYCAFVLPLAFALVGCSDNDNAISMEKNGPKPAMELQVTPQDGLLYGDKVNVSGLMTDERNLEQYVMTITNGAGDTLVRKQQSLLGDTFHVNTDLLVALPKNAKTENLKLQVRLDNTRNGELVQTFDLTNVSAPVFTNLYLFLSTGEMYPLTKNGDEFSVADDIFFPANTKGIVAATPDNSGIYWGMKDGEITTMAKDSIVIGADVDASFKVSFNPVTFELTKGEKHFWAPLGDAENYYILGTISGHWKDGEIKEPKAKMGMKGFGYEGAQYFTWTAPEGEDPEVGMWGSTAPGAFRLKQPSTGNYILWDGKNIVMSKTDDKNKSFPVTDKGHFTIRAEFEKGVCIMVKISGDGKSLTFANGKVTVNGQEMQSTITLNGQKLNIKSGNSYVYEGVLDMKKGQTISAPFSLASFKGSTDLFDGVGNDTWTLKTASDKYYTRIDLFNGEFYACPTSAYPQFIYMDGWSLAPREDATDIVWNAEKVIPLARTDKGTYEGTFYNFGWGGDVAFYVTYPRSGKSLRLPSAAFNTTYANTGNGPGSFNIPKEAGYYKVVIDLKDGIEITPKDEVVRKGSTPFTLEYVTK</sequence>
<dbReference type="Proteomes" id="UP000027442">
    <property type="component" value="Unassembled WGS sequence"/>
</dbReference>
<name>A0A069QFX4_HOYLO</name>
<gene>
    <name evidence="1" type="ORF">HMPREF1991_02275</name>
</gene>
<dbReference type="HOGENOM" id="CLU_463573_0_0_10"/>
<proteinExistence type="predicted"/>
<organism evidence="1 2">
    <name type="scientific">Hoylesella loescheii DSM 19665 = JCM 12249 = ATCC 15930</name>
    <dbReference type="NCBI Taxonomy" id="1122985"/>
    <lineage>
        <taxon>Bacteria</taxon>
        <taxon>Pseudomonadati</taxon>
        <taxon>Bacteroidota</taxon>
        <taxon>Bacteroidia</taxon>
        <taxon>Bacteroidales</taxon>
        <taxon>Prevotellaceae</taxon>
        <taxon>Hoylesella</taxon>
    </lineage>
</organism>
<keyword evidence="2" id="KW-1185">Reference proteome</keyword>
<comment type="caution">
    <text evidence="1">The sequence shown here is derived from an EMBL/GenBank/DDBJ whole genome shotgun (WGS) entry which is preliminary data.</text>
</comment>
<dbReference type="PROSITE" id="PS51257">
    <property type="entry name" value="PROKAR_LIPOPROTEIN"/>
    <property type="match status" value="1"/>
</dbReference>
<evidence type="ECO:0000313" key="1">
    <source>
        <dbReference type="EMBL" id="KDR51665.1"/>
    </source>
</evidence>